<comment type="function">
    <text evidence="1 6">Required for the transposition of the insertion element.</text>
</comment>
<dbReference type="PANTHER" id="PTHR33217:SF8">
    <property type="entry name" value="MUTATOR FAMILY TRANSPOSASE"/>
    <property type="match status" value="1"/>
</dbReference>
<keyword evidence="8" id="KW-1185">Reference proteome</keyword>
<organism evidence="7 8">
    <name type="scientific">Sinomonas cyclohexanicum</name>
    <name type="common">Corynebacterium cyclohexanicum</name>
    <dbReference type="NCBI Taxonomy" id="322009"/>
    <lineage>
        <taxon>Bacteria</taxon>
        <taxon>Bacillati</taxon>
        <taxon>Actinomycetota</taxon>
        <taxon>Actinomycetes</taxon>
        <taxon>Micrococcales</taxon>
        <taxon>Micrococcaceae</taxon>
        <taxon>Sinomonas</taxon>
    </lineage>
</organism>
<evidence type="ECO:0000256" key="3">
    <source>
        <dbReference type="ARBA" id="ARBA00022578"/>
    </source>
</evidence>
<gene>
    <name evidence="7" type="ORF">SCMU_39310</name>
</gene>
<evidence type="ECO:0000256" key="1">
    <source>
        <dbReference type="ARBA" id="ARBA00002190"/>
    </source>
</evidence>
<protein>
    <recommendedName>
        <fullName evidence="6">Mutator family transposase</fullName>
    </recommendedName>
</protein>
<evidence type="ECO:0000313" key="7">
    <source>
        <dbReference type="EMBL" id="BCT78089.1"/>
    </source>
</evidence>
<dbReference type="Proteomes" id="UP001319861">
    <property type="component" value="Chromosome"/>
</dbReference>
<accession>A0ABM7Q0I1</accession>
<dbReference type="NCBIfam" id="NF033543">
    <property type="entry name" value="transpos_IS256"/>
    <property type="match status" value="1"/>
</dbReference>
<evidence type="ECO:0000256" key="2">
    <source>
        <dbReference type="ARBA" id="ARBA00010961"/>
    </source>
</evidence>
<proteinExistence type="inferred from homology"/>
<evidence type="ECO:0000256" key="5">
    <source>
        <dbReference type="ARBA" id="ARBA00023172"/>
    </source>
</evidence>
<evidence type="ECO:0000256" key="4">
    <source>
        <dbReference type="ARBA" id="ARBA00023125"/>
    </source>
</evidence>
<name>A0ABM7Q0I1_SINCY</name>
<keyword evidence="3 6" id="KW-0815">Transposition</keyword>
<sequence length="428" mass="47418">MSDTTEIDSDVMVDPVTGEIIDHRKLAEQLLAQAKEQGVGLVGPGGLLSGLTKQVLETALEAELTEHLGHGHGERPLSSNMRNGTRKKTVLTEIGPVEIEVPRDREGSFEPVIVPKRKRRLEGIDQIVLSLSARGLTTGEIAAHFDEVYGAKVSKDTVSKITEKVAGELSEWSSRPLDPVYPVIFVDAIVVKVRDGQVRNTPFYVVMGVSSNGEREILGIWAGGEGGEGARFWLSVFAELKNRGVEDVFIAVCDGLKGLPEAITTTWERTVVQQCIVHLIRNSFQYAGRQHRDAIVKALKPVYTAPSEAAAKDRFAEFAKEWGSRYPAIVRLWESAWAEFVPFLEYDVEIRRVICTTNAIESINARYRRAVRARGHFPTAAAALKCLYLVTRSLDPTGGGRARWAIRWKPALNAFAITFADRFERTTH</sequence>
<evidence type="ECO:0000256" key="6">
    <source>
        <dbReference type="RuleBase" id="RU365089"/>
    </source>
</evidence>
<comment type="similarity">
    <text evidence="2 6">Belongs to the transposase mutator family.</text>
</comment>
<evidence type="ECO:0000313" key="8">
    <source>
        <dbReference type="Proteomes" id="UP001319861"/>
    </source>
</evidence>
<reference evidence="7 8" key="1">
    <citation type="journal article" date="2021" name="J. Biosci. Bioeng.">
        <title>Identification and characterization of a chc gene cluster responsible for the aromatization pathway of cyclohexanecarboxylate degradation in Sinomonas cyclohexanicum ATCC 51369.</title>
        <authorList>
            <person name="Yamamoto T."/>
            <person name="Hasegawa Y."/>
            <person name="Lau P.C.K."/>
            <person name="Iwaki H."/>
        </authorList>
    </citation>
    <scope>NUCLEOTIDE SEQUENCE [LARGE SCALE GENOMIC DNA]</scope>
    <source>
        <strain evidence="7 8">ATCC 51369</strain>
    </source>
</reference>
<keyword evidence="5 6" id="KW-0233">DNA recombination</keyword>
<dbReference type="InterPro" id="IPR001207">
    <property type="entry name" value="Transposase_mutator"/>
</dbReference>
<dbReference type="EMBL" id="AP024525">
    <property type="protein sequence ID" value="BCT78089.1"/>
    <property type="molecule type" value="Genomic_DNA"/>
</dbReference>
<keyword evidence="6" id="KW-0814">Transposable element</keyword>
<keyword evidence="4 6" id="KW-0238">DNA-binding</keyword>
<dbReference type="PANTHER" id="PTHR33217">
    <property type="entry name" value="TRANSPOSASE FOR INSERTION SEQUENCE ELEMENT IS1081"/>
    <property type="match status" value="1"/>
</dbReference>
<dbReference type="Pfam" id="PF00872">
    <property type="entry name" value="Transposase_mut"/>
    <property type="match status" value="1"/>
</dbReference>